<dbReference type="GO" id="GO:0005615">
    <property type="term" value="C:extracellular space"/>
    <property type="evidence" value="ECO:0007669"/>
    <property type="project" value="TreeGrafter"/>
</dbReference>
<dbReference type="OMA" id="KTSCHED"/>
<organism evidence="2">
    <name type="scientific">Amphimedon queenslandica</name>
    <name type="common">Sponge</name>
    <dbReference type="NCBI Taxonomy" id="400682"/>
    <lineage>
        <taxon>Eukaryota</taxon>
        <taxon>Metazoa</taxon>
        <taxon>Porifera</taxon>
        <taxon>Demospongiae</taxon>
        <taxon>Heteroscleromorpha</taxon>
        <taxon>Haplosclerida</taxon>
        <taxon>Niphatidae</taxon>
        <taxon>Amphimedon</taxon>
    </lineage>
</organism>
<sequence length="224" mass="24239">MGRLVFLFIFVCFTKNILQGRAQGITKAKDITVVVPPEEENDAEAGAVYVRWGKLTCPSNGAVMLYNGYAAGGPHNRPGNGANYLCAPKDPQYLNDTKISVTSYLYGSEFMTNNQVFTGATNLKNVPCAVCHSQRRSSLVMVPGKTSCHEDWTREYYGYLMTSPSGYVQNMKYECVDSLPDTIPGTQSDATGAIFSFVVVVCGNGLPCGPYDGSKAVTCSVCTK</sequence>
<dbReference type="OrthoDB" id="6086925at2759"/>
<dbReference type="KEGG" id="aqu:109588424"/>
<dbReference type="InterPro" id="IPR051077">
    <property type="entry name" value="Ca-dependent_lectin"/>
</dbReference>
<evidence type="ECO:0000256" key="1">
    <source>
        <dbReference type="SAM" id="SignalP"/>
    </source>
</evidence>
<feature type="chain" id="PRO_5010863552" evidence="1">
    <location>
        <begin position="23"/>
        <end position="224"/>
    </location>
</feature>
<gene>
    <name evidence="2" type="primary">109588424</name>
</gene>
<dbReference type="InParanoid" id="A0A1X7VPI8"/>
<protein>
    <submittedName>
        <fullName evidence="2">Uncharacterized protein</fullName>
    </submittedName>
</protein>
<dbReference type="Proteomes" id="UP000007879">
    <property type="component" value="Unassembled WGS sequence"/>
</dbReference>
<proteinExistence type="predicted"/>
<name>A0A1X7VPI8_AMPQE</name>
<dbReference type="EnsemblMetazoa" id="Aqu2.1.41804_001">
    <property type="protein sequence ID" value="Aqu2.1.41804_001"/>
    <property type="gene ID" value="Aqu2.1.41804"/>
</dbReference>
<keyword evidence="3" id="KW-1185">Reference proteome</keyword>
<dbReference type="PANTHER" id="PTHR24024:SF18">
    <property type="entry name" value="SHORT-CHAIN COLLAGEN C4-LIKE"/>
    <property type="match status" value="1"/>
</dbReference>
<evidence type="ECO:0000313" key="3">
    <source>
        <dbReference type="Proteomes" id="UP000007879"/>
    </source>
</evidence>
<keyword evidence="1" id="KW-0732">Signal</keyword>
<dbReference type="EnsemblMetazoa" id="XM_020004597.1">
    <property type="protein sequence ID" value="XP_019860156.1"/>
    <property type="gene ID" value="LOC109588424"/>
</dbReference>
<feature type="signal peptide" evidence="1">
    <location>
        <begin position="1"/>
        <end position="22"/>
    </location>
</feature>
<accession>A0A1X7VPI8</accession>
<reference evidence="2" key="2">
    <citation type="submission" date="2017-05" db="UniProtKB">
        <authorList>
            <consortium name="EnsemblMetazoa"/>
        </authorList>
    </citation>
    <scope>IDENTIFICATION</scope>
</reference>
<evidence type="ECO:0000313" key="2">
    <source>
        <dbReference type="EnsemblMetazoa" id="Aqu2.1.41804_001"/>
    </source>
</evidence>
<reference evidence="3" key="1">
    <citation type="journal article" date="2010" name="Nature">
        <title>The Amphimedon queenslandica genome and the evolution of animal complexity.</title>
        <authorList>
            <person name="Srivastava M."/>
            <person name="Simakov O."/>
            <person name="Chapman J."/>
            <person name="Fahey B."/>
            <person name="Gauthier M.E."/>
            <person name="Mitros T."/>
            <person name="Richards G.S."/>
            <person name="Conaco C."/>
            <person name="Dacre M."/>
            <person name="Hellsten U."/>
            <person name="Larroux C."/>
            <person name="Putnam N.H."/>
            <person name="Stanke M."/>
            <person name="Adamska M."/>
            <person name="Darling A."/>
            <person name="Degnan S.M."/>
            <person name="Oakley T.H."/>
            <person name="Plachetzki D.C."/>
            <person name="Zhai Y."/>
            <person name="Adamski M."/>
            <person name="Calcino A."/>
            <person name="Cummins S.F."/>
            <person name="Goodstein D.M."/>
            <person name="Harris C."/>
            <person name="Jackson D.J."/>
            <person name="Leys S.P."/>
            <person name="Shu S."/>
            <person name="Woodcroft B.J."/>
            <person name="Vervoort M."/>
            <person name="Kosik K.S."/>
            <person name="Manning G."/>
            <person name="Degnan B.M."/>
            <person name="Rokhsar D.S."/>
        </authorList>
    </citation>
    <scope>NUCLEOTIDE SEQUENCE [LARGE SCALE GENOMIC DNA]</scope>
</reference>
<dbReference type="PANTHER" id="PTHR24024">
    <property type="entry name" value="PULMONARY SURFACTANT-ASSOCIATED PROTEIN A"/>
    <property type="match status" value="1"/>
</dbReference>
<dbReference type="AlphaFoldDB" id="A0A1X7VPI8"/>